<dbReference type="InterPro" id="IPR050298">
    <property type="entry name" value="Gram-neg_bact_OMP"/>
</dbReference>
<evidence type="ECO:0000256" key="10">
    <source>
        <dbReference type="ARBA" id="ARBA00023237"/>
    </source>
</evidence>
<evidence type="ECO:0000256" key="8">
    <source>
        <dbReference type="ARBA" id="ARBA00023114"/>
    </source>
</evidence>
<evidence type="ECO:0000256" key="2">
    <source>
        <dbReference type="ARBA" id="ARBA00011233"/>
    </source>
</evidence>
<keyword evidence="6 11" id="KW-0732">Signal</keyword>
<evidence type="ECO:0000256" key="3">
    <source>
        <dbReference type="ARBA" id="ARBA00022448"/>
    </source>
</evidence>
<dbReference type="PANTHER" id="PTHR34501:SF9">
    <property type="entry name" value="MAJOR OUTER MEMBRANE PROTEIN P.IA"/>
    <property type="match status" value="1"/>
</dbReference>
<sequence>MNKKILTFAVAMALPMATQAEISISDNISITGTIQAEVVTWEVANGNAVAERVSFQPTQFEDMDRQTLTKDYWGSVLNEGPNHIQFDFDEKLGDGLMAEARYVAAFSTVGNFLSNPIGQEAWLGLKTNAGFHFRYGTLTGVYKSSHKLIDPWAFTSLQSRGTGGGMSGDHYIRVSKCDNTYCIITDESTKGLGLTNEGWIEGAFEVGLKSSGFSARVQGAVDDASEMDRAGLVELRFTVPHFGVWLAGSFADIELKEVTNRTNWKIGGFYHFKKLTFALQYEDAEIGTLDNNPEGGAYILGSLDFTKNNVTIAGWVAGYRSEDRMLDEDALSWAIGVKYHFSKRTQIYGGYRDTNSDNDFRDENVATFGIRHVF</sequence>
<proteinExistence type="predicted"/>
<evidence type="ECO:0000256" key="1">
    <source>
        <dbReference type="ARBA" id="ARBA00004571"/>
    </source>
</evidence>
<feature type="domain" description="Porin" evidence="12">
    <location>
        <begin position="9"/>
        <end position="358"/>
    </location>
</feature>
<dbReference type="SUPFAM" id="SSF56935">
    <property type="entry name" value="Porins"/>
    <property type="match status" value="1"/>
</dbReference>
<keyword evidence="14" id="KW-1185">Reference proteome</keyword>
<keyword evidence="7" id="KW-0406">Ion transport</keyword>
<evidence type="ECO:0000256" key="6">
    <source>
        <dbReference type="ARBA" id="ARBA00022729"/>
    </source>
</evidence>
<comment type="caution">
    <text evidence="13">The sequence shown here is derived from an EMBL/GenBank/DDBJ whole genome shotgun (WGS) entry which is preliminary data.</text>
</comment>
<accession>A0A0A6PN36</accession>
<evidence type="ECO:0000256" key="7">
    <source>
        <dbReference type="ARBA" id="ARBA00023065"/>
    </source>
</evidence>
<evidence type="ECO:0000313" key="13">
    <source>
        <dbReference type="EMBL" id="KHD11599.1"/>
    </source>
</evidence>
<gene>
    <name evidence="13" type="ORF">PN36_09160</name>
</gene>
<dbReference type="Gene3D" id="2.40.160.10">
    <property type="entry name" value="Porin"/>
    <property type="match status" value="1"/>
</dbReference>
<keyword evidence="3" id="KW-0813">Transport</keyword>
<keyword evidence="10" id="KW-0998">Cell outer membrane</keyword>
<dbReference type="GO" id="GO:0015288">
    <property type="term" value="F:porin activity"/>
    <property type="evidence" value="ECO:0007669"/>
    <property type="project" value="UniProtKB-KW"/>
</dbReference>
<keyword evidence="8" id="KW-0626">Porin</keyword>
<name>A0A0A6PN36_9GAMM</name>
<keyword evidence="4" id="KW-1134">Transmembrane beta strand</keyword>
<protein>
    <recommendedName>
        <fullName evidence="12">Porin domain-containing protein</fullName>
    </recommendedName>
</protein>
<dbReference type="Proteomes" id="UP000030428">
    <property type="component" value="Unassembled WGS sequence"/>
</dbReference>
<evidence type="ECO:0000259" key="12">
    <source>
        <dbReference type="Pfam" id="PF13609"/>
    </source>
</evidence>
<reference evidence="13 14" key="1">
    <citation type="journal article" date="2016" name="Front. Microbiol.">
        <title>Single-Cell (Meta-)Genomics of a Dimorphic Candidatus Thiomargarita nelsonii Reveals Genomic Plasticity.</title>
        <authorList>
            <person name="Flood B.E."/>
            <person name="Fliss P."/>
            <person name="Jones D.S."/>
            <person name="Dick G.J."/>
            <person name="Jain S."/>
            <person name="Kaster A.K."/>
            <person name="Winkel M."/>
            <person name="Mussmann M."/>
            <person name="Bailey J."/>
        </authorList>
    </citation>
    <scope>NUCLEOTIDE SEQUENCE [LARGE SCALE GENOMIC DNA]</scope>
    <source>
        <strain evidence="13">Hydrate Ridge</strain>
    </source>
</reference>
<dbReference type="AlphaFoldDB" id="A0A0A6PN36"/>
<evidence type="ECO:0000313" key="14">
    <source>
        <dbReference type="Proteomes" id="UP000030428"/>
    </source>
</evidence>
<comment type="subunit">
    <text evidence="2">Homotrimer.</text>
</comment>
<dbReference type="GO" id="GO:0009279">
    <property type="term" value="C:cell outer membrane"/>
    <property type="evidence" value="ECO:0007669"/>
    <property type="project" value="UniProtKB-SubCell"/>
</dbReference>
<dbReference type="GO" id="GO:0006811">
    <property type="term" value="P:monoatomic ion transport"/>
    <property type="evidence" value="ECO:0007669"/>
    <property type="project" value="UniProtKB-KW"/>
</dbReference>
<comment type="subcellular location">
    <subcellularLocation>
        <location evidence="1">Cell outer membrane</location>
        <topology evidence="1">Multi-pass membrane protein</topology>
    </subcellularLocation>
</comment>
<dbReference type="GO" id="GO:0046930">
    <property type="term" value="C:pore complex"/>
    <property type="evidence" value="ECO:0007669"/>
    <property type="project" value="UniProtKB-KW"/>
</dbReference>
<keyword evidence="5" id="KW-0812">Transmembrane</keyword>
<feature type="chain" id="PRO_5007387864" description="Porin domain-containing protein" evidence="11">
    <location>
        <begin position="21"/>
        <end position="374"/>
    </location>
</feature>
<evidence type="ECO:0000256" key="11">
    <source>
        <dbReference type="SAM" id="SignalP"/>
    </source>
</evidence>
<keyword evidence="9" id="KW-0472">Membrane</keyword>
<dbReference type="InterPro" id="IPR023614">
    <property type="entry name" value="Porin_dom_sf"/>
</dbReference>
<feature type="signal peptide" evidence="11">
    <location>
        <begin position="1"/>
        <end position="20"/>
    </location>
</feature>
<evidence type="ECO:0000256" key="9">
    <source>
        <dbReference type="ARBA" id="ARBA00023136"/>
    </source>
</evidence>
<organism evidence="13 14">
    <name type="scientific">Candidatus Thiomargarita nelsonii</name>
    <dbReference type="NCBI Taxonomy" id="1003181"/>
    <lineage>
        <taxon>Bacteria</taxon>
        <taxon>Pseudomonadati</taxon>
        <taxon>Pseudomonadota</taxon>
        <taxon>Gammaproteobacteria</taxon>
        <taxon>Thiotrichales</taxon>
        <taxon>Thiotrichaceae</taxon>
        <taxon>Thiomargarita</taxon>
    </lineage>
</organism>
<evidence type="ECO:0000256" key="5">
    <source>
        <dbReference type="ARBA" id="ARBA00022692"/>
    </source>
</evidence>
<dbReference type="EMBL" id="JSZA02000027">
    <property type="protein sequence ID" value="KHD11599.1"/>
    <property type="molecule type" value="Genomic_DNA"/>
</dbReference>
<dbReference type="InterPro" id="IPR033900">
    <property type="entry name" value="Gram_neg_porin_domain"/>
</dbReference>
<dbReference type="Pfam" id="PF13609">
    <property type="entry name" value="Porin_4"/>
    <property type="match status" value="1"/>
</dbReference>
<dbReference type="PANTHER" id="PTHR34501">
    <property type="entry name" value="PROTEIN YDDL-RELATED"/>
    <property type="match status" value="1"/>
</dbReference>
<evidence type="ECO:0000256" key="4">
    <source>
        <dbReference type="ARBA" id="ARBA00022452"/>
    </source>
</evidence>